<dbReference type="SUPFAM" id="SSF81271">
    <property type="entry name" value="TGS-like"/>
    <property type="match status" value="1"/>
</dbReference>
<dbReference type="AlphaFoldDB" id="A0A2M9G4F1"/>
<accession>A0A2M9G4F1</accession>
<dbReference type="SUPFAM" id="SSF55021">
    <property type="entry name" value="ACT-like"/>
    <property type="match status" value="1"/>
</dbReference>
<dbReference type="FunFam" id="1.10.3210.10:FF:000001">
    <property type="entry name" value="GTP pyrophosphokinase RelA"/>
    <property type="match status" value="1"/>
</dbReference>
<dbReference type="Proteomes" id="UP000229498">
    <property type="component" value="Unassembled WGS sequence"/>
</dbReference>
<dbReference type="GO" id="GO:0005886">
    <property type="term" value="C:plasma membrane"/>
    <property type="evidence" value="ECO:0007669"/>
    <property type="project" value="TreeGrafter"/>
</dbReference>
<dbReference type="PROSITE" id="PS51880">
    <property type="entry name" value="TGS"/>
    <property type="match status" value="1"/>
</dbReference>
<comment type="catalytic activity">
    <reaction evidence="5">
        <text>GTP + ATP = guanosine 3'-diphosphate 5'-triphosphate + AMP</text>
        <dbReference type="Rhea" id="RHEA:22088"/>
        <dbReference type="ChEBI" id="CHEBI:30616"/>
        <dbReference type="ChEBI" id="CHEBI:37565"/>
        <dbReference type="ChEBI" id="CHEBI:142410"/>
        <dbReference type="ChEBI" id="CHEBI:456215"/>
        <dbReference type="EC" id="2.7.6.5"/>
    </reaction>
</comment>
<dbReference type="OrthoDB" id="9805041at2"/>
<evidence type="ECO:0000259" key="8">
    <source>
        <dbReference type="PROSITE" id="PS51831"/>
    </source>
</evidence>
<reference evidence="10 11" key="1">
    <citation type="submission" date="2017-11" db="EMBL/GenBank/DDBJ databases">
        <title>Draft genome sequence of Rhizobiales bacterium SY3-13.</title>
        <authorList>
            <person name="Sun C."/>
        </authorList>
    </citation>
    <scope>NUCLEOTIDE SEQUENCE [LARGE SCALE GENOMIC DNA]</scope>
    <source>
        <strain evidence="10 11">SY3-13</strain>
    </source>
</reference>
<dbReference type="GO" id="GO:0042594">
    <property type="term" value="P:response to starvation"/>
    <property type="evidence" value="ECO:0007669"/>
    <property type="project" value="TreeGrafter"/>
</dbReference>
<dbReference type="GO" id="GO:0015949">
    <property type="term" value="P:nucleobase-containing small molecule interconversion"/>
    <property type="evidence" value="ECO:0007669"/>
    <property type="project" value="UniProtKB-ARBA"/>
</dbReference>
<keyword evidence="11" id="KW-1185">Reference proteome</keyword>
<dbReference type="CDD" id="cd01668">
    <property type="entry name" value="TGS_RSH"/>
    <property type="match status" value="1"/>
</dbReference>
<dbReference type="CDD" id="cd05399">
    <property type="entry name" value="NT_Rel-Spo_like"/>
    <property type="match status" value="1"/>
</dbReference>
<dbReference type="InterPro" id="IPR004811">
    <property type="entry name" value="RelA/Spo_fam"/>
</dbReference>
<dbReference type="InterPro" id="IPR033655">
    <property type="entry name" value="TGS_RelA/SpoT"/>
</dbReference>
<dbReference type="InterPro" id="IPR003607">
    <property type="entry name" value="HD/PDEase_dom"/>
</dbReference>
<dbReference type="InterPro" id="IPR002912">
    <property type="entry name" value="ACT_dom"/>
</dbReference>
<evidence type="ECO:0000256" key="1">
    <source>
        <dbReference type="ARBA" id="ARBA00013251"/>
    </source>
</evidence>
<evidence type="ECO:0000256" key="6">
    <source>
        <dbReference type="RuleBase" id="RU003847"/>
    </source>
</evidence>
<comment type="caution">
    <text evidence="10">The sequence shown here is derived from an EMBL/GenBank/DDBJ whole genome shotgun (WGS) entry which is preliminary data.</text>
</comment>
<gene>
    <name evidence="10" type="ORF">CVT23_06455</name>
</gene>
<dbReference type="Pfam" id="PF04607">
    <property type="entry name" value="RelA_SpoT"/>
    <property type="match status" value="1"/>
</dbReference>
<dbReference type="Gene3D" id="3.30.460.10">
    <property type="entry name" value="Beta Polymerase, domain 2"/>
    <property type="match status" value="1"/>
</dbReference>
<dbReference type="Gene3D" id="3.10.20.30">
    <property type="match status" value="1"/>
</dbReference>
<dbReference type="SUPFAM" id="SSF109604">
    <property type="entry name" value="HD-domain/PDEase-like"/>
    <property type="match status" value="1"/>
</dbReference>
<evidence type="ECO:0000256" key="4">
    <source>
        <dbReference type="ARBA" id="ARBA00032407"/>
    </source>
</evidence>
<dbReference type="CDD" id="cd04876">
    <property type="entry name" value="ACT_RelA-SpoT"/>
    <property type="match status" value="1"/>
</dbReference>
<evidence type="ECO:0000256" key="3">
    <source>
        <dbReference type="ARBA" id="ARBA00029754"/>
    </source>
</evidence>
<dbReference type="EC" id="2.7.6.5" evidence="1"/>
<dbReference type="Pfam" id="PF19296">
    <property type="entry name" value="RelA_AH_RIS"/>
    <property type="match status" value="1"/>
</dbReference>
<evidence type="ECO:0000259" key="7">
    <source>
        <dbReference type="PROSITE" id="PS51671"/>
    </source>
</evidence>
<dbReference type="GO" id="GO:0015969">
    <property type="term" value="P:guanosine tetraphosphate metabolic process"/>
    <property type="evidence" value="ECO:0007669"/>
    <property type="project" value="InterPro"/>
</dbReference>
<dbReference type="Pfam" id="PF02824">
    <property type="entry name" value="TGS"/>
    <property type="match status" value="1"/>
</dbReference>
<sequence>MMRQMELVETVRGYDPEADEDLINKAYVFAMRAHGAQKRASGDPYISHPLEVAGILTRYRVDSQSIVTALLHDTLEDTLATREEITGLFGDEVARLVDGVTKLSKVELVSDETQQAENFRKLLLAMSDDIRVLMVKLADRLHNMRTIGYLKPDKRRRIAQETMEIYAPLAERVGLNEIKDELQDLSFQVLEPDAYDTVMGRLQKLRAHAGDLIQRMKTELAQKLFAAGLSAEVTGREKRPFSIWRKLEQKKISFEQLADVFGFRVIVTDPADCYRALGAIHRAYPMVPGEFDDYISTPKRNNYQSIHTVVIGPERMRTEIQIRSREMHERAEYGLAAHWRYKTGGKGHDLQTQKEERWLKELLEILNDAASFREFLEHTKLNMYADQVFCFTPKGRLIQLPQGATPIDFAYAVHTDLGNTCVGAKVNGQIKALHTILRNGDQVEILTSSEQTPPASWESVAVTGKARAAIRRTLRQKTRAEHLSVGKRLLRTTFAGAGRRFREKDLGKALLTLGFGSIDDLYTAIGEGVVAPRDVLAEIYPAEKKRRRRTKRKADAAREGALPIRGLQPGVAVHFSDCCHPLPGDRIVGIAHQGRGIHIHVIDCGSLELVQDMPERWLDTSWTGDTEDEQLYVGRIEAEMVNRPGMLSRTTAVIAQHDGNIVFLRMTKSQSDFAVLTLDIEVRDVRHLNDIIAALRHEPGIDRVERPRS</sequence>
<evidence type="ECO:0000256" key="5">
    <source>
        <dbReference type="ARBA" id="ARBA00048244"/>
    </source>
</evidence>
<evidence type="ECO:0000313" key="11">
    <source>
        <dbReference type="Proteomes" id="UP000229498"/>
    </source>
</evidence>
<dbReference type="FunFam" id="3.30.460.10:FF:000001">
    <property type="entry name" value="GTP pyrophosphokinase RelA"/>
    <property type="match status" value="1"/>
</dbReference>
<dbReference type="InterPro" id="IPR006674">
    <property type="entry name" value="HD_domain"/>
</dbReference>
<comment type="similarity">
    <text evidence="6">Belongs to the relA/spoT family.</text>
</comment>
<dbReference type="PROSITE" id="PS51671">
    <property type="entry name" value="ACT"/>
    <property type="match status" value="1"/>
</dbReference>
<dbReference type="InterPro" id="IPR004095">
    <property type="entry name" value="TGS"/>
</dbReference>
<dbReference type="InterPro" id="IPR012675">
    <property type="entry name" value="Beta-grasp_dom_sf"/>
</dbReference>
<dbReference type="InterPro" id="IPR045600">
    <property type="entry name" value="RelA/SpoT_AH_RIS"/>
</dbReference>
<dbReference type="PANTHER" id="PTHR21262:SF36">
    <property type="entry name" value="BIFUNCTIONAL (P)PPGPP SYNTHASE_HYDROLASE SPOT"/>
    <property type="match status" value="1"/>
</dbReference>
<name>A0A2M9G4F1_9PROT</name>
<protein>
    <recommendedName>
        <fullName evidence="2">GTP pyrophosphokinase rsh</fullName>
        <ecNumber evidence="1">2.7.6.5</ecNumber>
    </recommendedName>
    <alternativeName>
        <fullName evidence="4">(p)ppGpp synthase</fullName>
    </alternativeName>
    <alternativeName>
        <fullName evidence="3">ATP:GTP 3'-pyrophosphotransferase</fullName>
    </alternativeName>
</protein>
<dbReference type="Gene3D" id="1.10.3210.10">
    <property type="entry name" value="Hypothetical protein af1432"/>
    <property type="match status" value="1"/>
</dbReference>
<dbReference type="PANTHER" id="PTHR21262">
    <property type="entry name" value="GUANOSINE-3',5'-BIS DIPHOSPHATE 3'-PYROPHOSPHOHYDROLASE"/>
    <property type="match status" value="1"/>
</dbReference>
<dbReference type="GO" id="GO:0008728">
    <property type="term" value="F:GTP diphosphokinase activity"/>
    <property type="evidence" value="ECO:0007669"/>
    <property type="project" value="UniProtKB-EC"/>
</dbReference>
<feature type="domain" description="HD" evidence="8">
    <location>
        <begin position="45"/>
        <end position="144"/>
    </location>
</feature>
<dbReference type="PROSITE" id="PS51831">
    <property type="entry name" value="HD"/>
    <property type="match status" value="1"/>
</dbReference>
<dbReference type="NCBIfam" id="TIGR00691">
    <property type="entry name" value="spoT_relA"/>
    <property type="match status" value="1"/>
</dbReference>
<evidence type="ECO:0000259" key="9">
    <source>
        <dbReference type="PROSITE" id="PS51880"/>
    </source>
</evidence>
<dbReference type="EMBL" id="PHIG01000025">
    <property type="protein sequence ID" value="PJK30580.1"/>
    <property type="molecule type" value="Genomic_DNA"/>
</dbReference>
<dbReference type="Gene3D" id="3.30.70.260">
    <property type="match status" value="1"/>
</dbReference>
<dbReference type="InterPro" id="IPR007685">
    <property type="entry name" value="RelA_SpoT"/>
</dbReference>
<proteinExistence type="inferred from homology"/>
<dbReference type="Pfam" id="PF13291">
    <property type="entry name" value="ACT_4"/>
    <property type="match status" value="1"/>
</dbReference>
<dbReference type="FunFam" id="3.10.20.30:FF:000002">
    <property type="entry name" value="GTP pyrophosphokinase (RelA/SpoT)"/>
    <property type="match status" value="1"/>
</dbReference>
<feature type="domain" description="ACT" evidence="7">
    <location>
        <begin position="635"/>
        <end position="709"/>
    </location>
</feature>
<dbReference type="SUPFAM" id="SSF81301">
    <property type="entry name" value="Nucleotidyltransferase"/>
    <property type="match status" value="1"/>
</dbReference>
<dbReference type="Pfam" id="PF13328">
    <property type="entry name" value="HD_4"/>
    <property type="match status" value="1"/>
</dbReference>
<dbReference type="RefSeq" id="WP_109792680.1">
    <property type="nucleotide sequence ID" value="NZ_PHIG01000025.1"/>
</dbReference>
<comment type="function">
    <text evidence="6">In eubacteria ppGpp (guanosine 3'-diphosphate 5'-diphosphate) is a mediator of the stringent response that coordinates a variety of cellular activities in response to changes in nutritional abundance.</text>
</comment>
<keyword evidence="10" id="KW-0378">Hydrolase</keyword>
<dbReference type="SMART" id="SM00954">
    <property type="entry name" value="RelA_SpoT"/>
    <property type="match status" value="1"/>
</dbReference>
<dbReference type="InterPro" id="IPR012676">
    <property type="entry name" value="TGS-like"/>
</dbReference>
<dbReference type="InterPro" id="IPR045865">
    <property type="entry name" value="ACT-like_dom_sf"/>
</dbReference>
<organism evidence="10 11">
    <name type="scientific">Minwuia thermotolerans</name>
    <dbReference type="NCBI Taxonomy" id="2056226"/>
    <lineage>
        <taxon>Bacteria</taxon>
        <taxon>Pseudomonadati</taxon>
        <taxon>Pseudomonadota</taxon>
        <taxon>Alphaproteobacteria</taxon>
        <taxon>Minwuiales</taxon>
        <taxon>Minwuiaceae</taxon>
        <taxon>Minwuia</taxon>
    </lineage>
</organism>
<dbReference type="InterPro" id="IPR043519">
    <property type="entry name" value="NT_sf"/>
</dbReference>
<evidence type="ECO:0000256" key="2">
    <source>
        <dbReference type="ARBA" id="ARBA00014315"/>
    </source>
</evidence>
<dbReference type="SMART" id="SM00471">
    <property type="entry name" value="HDc"/>
    <property type="match status" value="1"/>
</dbReference>
<dbReference type="GO" id="GO:0008893">
    <property type="term" value="F:guanosine-3',5'-bis(diphosphate) 3'-diphosphatase activity"/>
    <property type="evidence" value="ECO:0007669"/>
    <property type="project" value="TreeGrafter"/>
</dbReference>
<evidence type="ECO:0000313" key="10">
    <source>
        <dbReference type="EMBL" id="PJK30580.1"/>
    </source>
</evidence>
<dbReference type="CDD" id="cd00077">
    <property type="entry name" value="HDc"/>
    <property type="match status" value="1"/>
</dbReference>
<feature type="domain" description="TGS" evidence="9">
    <location>
        <begin position="382"/>
        <end position="447"/>
    </location>
</feature>